<reference evidence="1 2" key="1">
    <citation type="journal article" date="2020" name="Microorganisms">
        <title>Osmotic Adaptation and Compatible Solute Biosynthesis of Phototrophic Bacteria as Revealed from Genome Analyses.</title>
        <authorList>
            <person name="Imhoff J.F."/>
            <person name="Rahn T."/>
            <person name="Kunzel S."/>
            <person name="Keller A."/>
            <person name="Neulinger S.C."/>
        </authorList>
    </citation>
    <scope>NUCLEOTIDE SEQUENCE [LARGE SCALE GENOMIC DNA]</scope>
    <source>
        <strain evidence="1 2">DSM 21303</strain>
    </source>
</reference>
<comment type="caution">
    <text evidence="1">The sequence shown here is derived from an EMBL/GenBank/DDBJ whole genome shotgun (WGS) entry which is preliminary data.</text>
</comment>
<protein>
    <submittedName>
        <fullName evidence="1">Uncharacterized protein</fullName>
    </submittedName>
</protein>
<dbReference type="AlphaFoldDB" id="A0A9X0WLY7"/>
<gene>
    <name evidence="1" type="ORF">CKO25_20290</name>
</gene>
<keyword evidence="2" id="KW-1185">Reference proteome</keyword>
<organism evidence="1 2">
    <name type="scientific">Thiocapsa imhoffii</name>
    <dbReference type="NCBI Taxonomy" id="382777"/>
    <lineage>
        <taxon>Bacteria</taxon>
        <taxon>Pseudomonadati</taxon>
        <taxon>Pseudomonadota</taxon>
        <taxon>Gammaproteobacteria</taxon>
        <taxon>Chromatiales</taxon>
        <taxon>Chromatiaceae</taxon>
        <taxon>Thiocapsa</taxon>
    </lineage>
</organism>
<evidence type="ECO:0000313" key="2">
    <source>
        <dbReference type="Proteomes" id="UP001138802"/>
    </source>
</evidence>
<dbReference type="EMBL" id="NRSD01000051">
    <property type="protein sequence ID" value="MBK1646918.1"/>
    <property type="molecule type" value="Genomic_DNA"/>
</dbReference>
<accession>A0A9X0WLY7</accession>
<name>A0A9X0WLY7_9GAMM</name>
<dbReference type="Proteomes" id="UP001138802">
    <property type="component" value="Unassembled WGS sequence"/>
</dbReference>
<evidence type="ECO:0000313" key="1">
    <source>
        <dbReference type="EMBL" id="MBK1646918.1"/>
    </source>
</evidence>
<sequence>MSDTFYTVSETWNRRELISASLGEIYLECRWENWDGYGARAVTPSAFEEALVLLSSLPENIPLPEFAGEPDGSIGMQWENGPNRIFALSVSGKGVIIYAGRLGKASKAHGTEVFSDSLPTSLMGYLHRLFS</sequence>
<proteinExistence type="predicted"/>